<gene>
    <name evidence="3" type="ORF">GA0070623_0701</name>
</gene>
<reference evidence="4" key="1">
    <citation type="submission" date="2016-06" db="EMBL/GenBank/DDBJ databases">
        <authorList>
            <person name="Varghese N."/>
            <person name="Submissions Spin"/>
        </authorList>
    </citation>
    <scope>NUCLEOTIDE SEQUENCE [LARGE SCALE GENOMIC DNA]</scope>
    <source>
        <strain evidence="4">DSM 44983</strain>
    </source>
</reference>
<evidence type="ECO:0000259" key="2">
    <source>
        <dbReference type="Pfam" id="PF00582"/>
    </source>
</evidence>
<dbReference type="RefSeq" id="WP_067311547.1">
    <property type="nucleotide sequence ID" value="NZ_LRMV01000110.1"/>
</dbReference>
<dbReference type="Proteomes" id="UP000198226">
    <property type="component" value="Chromosome I"/>
</dbReference>
<organism evidence="3 4">
    <name type="scientific">Micromonospora rifamycinica</name>
    <dbReference type="NCBI Taxonomy" id="291594"/>
    <lineage>
        <taxon>Bacteria</taxon>
        <taxon>Bacillati</taxon>
        <taxon>Actinomycetota</taxon>
        <taxon>Actinomycetes</taxon>
        <taxon>Micromonosporales</taxon>
        <taxon>Micromonosporaceae</taxon>
        <taxon>Micromonospora</taxon>
    </lineage>
</organism>
<dbReference type="Pfam" id="PF00582">
    <property type="entry name" value="Usp"/>
    <property type="match status" value="2"/>
</dbReference>
<name>A0A109IID7_9ACTN</name>
<feature type="domain" description="UspA" evidence="2">
    <location>
        <begin position="9"/>
        <end position="145"/>
    </location>
</feature>
<proteinExistence type="inferred from homology"/>
<dbReference type="InterPro" id="IPR006015">
    <property type="entry name" value="Universal_stress_UspA"/>
</dbReference>
<keyword evidence="4" id="KW-1185">Reference proteome</keyword>
<evidence type="ECO:0000313" key="4">
    <source>
        <dbReference type="Proteomes" id="UP000198226"/>
    </source>
</evidence>
<dbReference type="InterPro" id="IPR006016">
    <property type="entry name" value="UspA"/>
</dbReference>
<dbReference type="SUPFAM" id="SSF52402">
    <property type="entry name" value="Adenine nucleotide alpha hydrolases-like"/>
    <property type="match status" value="2"/>
</dbReference>
<protein>
    <submittedName>
        <fullName evidence="3">Nucleotide-binding universal stress protein, UspA family</fullName>
    </submittedName>
</protein>
<evidence type="ECO:0000256" key="1">
    <source>
        <dbReference type="ARBA" id="ARBA00008791"/>
    </source>
</evidence>
<sequence length="305" mass="30869">MDSANGAAVVVGVDGSESALRAVRLAAAEAIRRHLPLRVVHAFIWPLLRVPVDPVAGNPPGGGLRRQAEKLVEQAVAAARAVDPGLPVTGEIIDGEASAVLLGRSPTAATIVLGERGLGGFTALLVGSVAIQVATHAGCPVLVARGEEHAGGPVVVGVDGSAASPAAVEYAAAQASARGVRLRAVRAYTHPATRRPGDIQPLVYDEARLRDEEAQALAESLAGLAERHPDVPVDPEPVPARPVAALVEASRRAQLVVVGARGHGELAGLLLGSVSHRVLHHSACPVAVVRAPGPGRDGTGPAVAG</sequence>
<comment type="similarity">
    <text evidence="1">Belongs to the universal stress protein A family.</text>
</comment>
<dbReference type="PANTHER" id="PTHR46553">
    <property type="entry name" value="ADENINE NUCLEOTIDE ALPHA HYDROLASES-LIKE SUPERFAMILY PROTEIN"/>
    <property type="match status" value="1"/>
</dbReference>
<dbReference type="AlphaFoldDB" id="A0A109IID7"/>
<dbReference type="PRINTS" id="PR01438">
    <property type="entry name" value="UNVRSLSTRESS"/>
</dbReference>
<dbReference type="EMBL" id="LT607752">
    <property type="protein sequence ID" value="SCG40705.1"/>
    <property type="molecule type" value="Genomic_DNA"/>
</dbReference>
<evidence type="ECO:0000313" key="3">
    <source>
        <dbReference type="EMBL" id="SCG40705.1"/>
    </source>
</evidence>
<dbReference type="InterPro" id="IPR014729">
    <property type="entry name" value="Rossmann-like_a/b/a_fold"/>
</dbReference>
<dbReference type="OrthoDB" id="3174546at2"/>
<dbReference type="Gene3D" id="3.40.50.620">
    <property type="entry name" value="HUPs"/>
    <property type="match status" value="2"/>
</dbReference>
<dbReference type="PANTHER" id="PTHR46553:SF3">
    <property type="entry name" value="ADENINE NUCLEOTIDE ALPHA HYDROLASES-LIKE SUPERFAMILY PROTEIN"/>
    <property type="match status" value="1"/>
</dbReference>
<feature type="domain" description="UspA" evidence="2">
    <location>
        <begin position="153"/>
        <end position="290"/>
    </location>
</feature>
<accession>A0A109IID7</accession>